<dbReference type="PIRSF" id="PIRSF000709">
    <property type="entry name" value="6PFK_2-Ptase"/>
    <property type="match status" value="1"/>
</dbReference>
<evidence type="ECO:0000313" key="3">
    <source>
        <dbReference type="EMBL" id="AKE42149.1"/>
    </source>
</evidence>
<sequence>MGRIILLRHGRTLANAAHILDTRPPGAELSVIGRQQAHAAGQELADLGINLGGILCSVALRAQQTAVAVAQSYTQARGLDLTVEVTPGIHEIFAGDYEASASEEAHEQYLKALYGWMHRQPDTAMPGGESATQVLERFQPVLDTLASRIMETDQDYLVVTHGAAMRIAGYYSSDVPDEVVRTVYMQNCGMIILEPQDYFGTWHCLQWANEKLG</sequence>
<dbReference type="GO" id="GO:0004619">
    <property type="term" value="F:phosphoglycerate mutase activity"/>
    <property type="evidence" value="ECO:0007669"/>
    <property type="project" value="UniProtKB-EC"/>
</dbReference>
<feature type="active site" description="Tele-phosphohistidine intermediate" evidence="1">
    <location>
        <position position="9"/>
    </location>
</feature>
<dbReference type="Gene3D" id="3.40.50.1240">
    <property type="entry name" value="Phosphoglycerate mutase-like"/>
    <property type="match status" value="1"/>
</dbReference>
<dbReference type="Proteomes" id="UP000271380">
    <property type="component" value="Chromosome"/>
</dbReference>
<dbReference type="EC" id="5.4.2.12" evidence="3"/>
<dbReference type="InterPro" id="IPR013078">
    <property type="entry name" value="His_Pase_superF_clade-1"/>
</dbReference>
<feature type="binding site" evidence="2">
    <location>
        <begin position="8"/>
        <end position="15"/>
    </location>
    <ligand>
        <name>substrate</name>
    </ligand>
</feature>
<dbReference type="SUPFAM" id="SSF53254">
    <property type="entry name" value="Phosphoglycerate mutase-like"/>
    <property type="match status" value="1"/>
</dbReference>
<gene>
    <name evidence="4" type="primary">pgmB</name>
    <name evidence="4" type="ORF">NCTC949_00839</name>
    <name evidence="3" type="ORF">UL82_10060</name>
</gene>
<dbReference type="EMBL" id="CP011312">
    <property type="protein sequence ID" value="AKE42149.1"/>
    <property type="molecule type" value="Genomic_DNA"/>
</dbReference>
<reference evidence="4 6" key="2">
    <citation type="submission" date="2018-12" db="EMBL/GenBank/DDBJ databases">
        <authorList>
            <consortium name="Pathogen Informatics"/>
        </authorList>
    </citation>
    <scope>NUCLEOTIDE SEQUENCE [LARGE SCALE GENOMIC DNA]</scope>
    <source>
        <strain evidence="4 6">NCTC949</strain>
    </source>
</reference>
<dbReference type="Pfam" id="PF00300">
    <property type="entry name" value="His_Phos_1"/>
    <property type="match status" value="1"/>
</dbReference>
<protein>
    <submittedName>
        <fullName evidence="3">Fructose-2,6-bisphosphatase</fullName>
        <ecNumber evidence="3">5.4.2.12</ecNumber>
    </submittedName>
    <submittedName>
        <fullName evidence="4">Phosphoglycerate mutase</fullName>
        <ecNumber evidence="4">3.1.3.73</ecNumber>
    </submittedName>
</protein>
<dbReference type="OrthoDB" id="9793115at2"/>
<dbReference type="EMBL" id="LR134377">
    <property type="protein sequence ID" value="VEH05881.1"/>
    <property type="molecule type" value="Genomic_DNA"/>
</dbReference>
<dbReference type="Proteomes" id="UP000033457">
    <property type="component" value="Chromosome"/>
</dbReference>
<keyword evidence="4" id="KW-0378">Hydrolase</keyword>
<feature type="active site" description="Proton donor/acceptor" evidence="1">
    <location>
        <position position="91"/>
    </location>
</feature>
<dbReference type="InterPro" id="IPR050275">
    <property type="entry name" value="PGM_Phosphatase"/>
</dbReference>
<dbReference type="RefSeq" id="WP_046440752.1">
    <property type="nucleotide sequence ID" value="NZ_CP011312.1"/>
</dbReference>
<dbReference type="SMART" id="SM00855">
    <property type="entry name" value="PGAM"/>
    <property type="match status" value="1"/>
</dbReference>
<evidence type="ECO:0000256" key="2">
    <source>
        <dbReference type="PIRSR" id="PIRSR613078-2"/>
    </source>
</evidence>
<evidence type="ECO:0000256" key="1">
    <source>
        <dbReference type="PIRSR" id="PIRSR613078-1"/>
    </source>
</evidence>
<dbReference type="InterPro" id="IPR029033">
    <property type="entry name" value="His_PPase_superfam"/>
</dbReference>
<evidence type="ECO:0000313" key="4">
    <source>
        <dbReference type="EMBL" id="VEH05881.1"/>
    </source>
</evidence>
<keyword evidence="5" id="KW-1185">Reference proteome</keyword>
<evidence type="ECO:0000313" key="6">
    <source>
        <dbReference type="Proteomes" id="UP000271380"/>
    </source>
</evidence>
<name>A0A0F6TEW0_9CORY</name>
<proteinExistence type="predicted"/>
<dbReference type="EC" id="3.1.3.73" evidence="4"/>
<dbReference type="HOGENOM" id="CLU_033323_9_5_11"/>
<accession>A0A0F6TEW0</accession>
<dbReference type="CDD" id="cd07067">
    <property type="entry name" value="HP_PGM_like"/>
    <property type="match status" value="1"/>
</dbReference>
<reference evidence="3 5" key="1">
    <citation type="journal article" date="2015" name="Genome Announc.">
        <title>Complete Genome Sequence of Corynebacterium kutscheri DSM 20755, a Corynebacterial Type Strain with Remarkably Low G+C Content of Chromosomal DNA.</title>
        <authorList>
            <person name="Ruckert C."/>
            <person name="Albersmeier A."/>
            <person name="Winkler A."/>
            <person name="Tauch A."/>
        </authorList>
    </citation>
    <scope>NUCLEOTIDE SEQUENCE [LARGE SCALE GENOMIC DNA]</scope>
    <source>
        <strain evidence="3 5">DSM 20755</strain>
    </source>
</reference>
<organism evidence="3 5">
    <name type="scientific">Corynebacterium kutscheri</name>
    <dbReference type="NCBI Taxonomy" id="35755"/>
    <lineage>
        <taxon>Bacteria</taxon>
        <taxon>Bacillati</taxon>
        <taxon>Actinomycetota</taxon>
        <taxon>Actinomycetes</taxon>
        <taxon>Mycobacteriales</taxon>
        <taxon>Corynebacteriaceae</taxon>
        <taxon>Corynebacterium</taxon>
    </lineage>
</organism>
<dbReference type="PANTHER" id="PTHR48100">
    <property type="entry name" value="BROAD-SPECIFICITY PHOSPHATASE YOR283W-RELATED"/>
    <property type="match status" value="1"/>
</dbReference>
<evidence type="ECO:0000313" key="5">
    <source>
        <dbReference type="Proteomes" id="UP000033457"/>
    </source>
</evidence>
<dbReference type="KEGG" id="cku:UL82_10060"/>
<dbReference type="GO" id="GO:0005737">
    <property type="term" value="C:cytoplasm"/>
    <property type="evidence" value="ECO:0007669"/>
    <property type="project" value="TreeGrafter"/>
</dbReference>
<feature type="binding site" evidence="2">
    <location>
        <position position="61"/>
    </location>
    <ligand>
        <name>substrate</name>
    </ligand>
</feature>
<keyword evidence="3" id="KW-0413">Isomerase</keyword>
<dbReference type="GO" id="GO:0043755">
    <property type="term" value="F:alpha-ribazole phosphatase activity"/>
    <property type="evidence" value="ECO:0007669"/>
    <property type="project" value="UniProtKB-EC"/>
</dbReference>
<dbReference type="STRING" id="35755.UL82_10060"/>
<dbReference type="AlphaFoldDB" id="A0A0F6TEW0"/>
<dbReference type="PANTHER" id="PTHR48100:SF58">
    <property type="entry name" value="PE-PGRS FAMILY PROTEIN PE_PGRS11"/>
    <property type="match status" value="1"/>
</dbReference>